<dbReference type="Proteomes" id="UP000420562">
    <property type="component" value="Unassembled WGS sequence"/>
</dbReference>
<evidence type="ECO:0000313" key="2">
    <source>
        <dbReference type="Proteomes" id="UP000420562"/>
    </source>
</evidence>
<evidence type="ECO:0000313" key="1">
    <source>
        <dbReference type="EMBL" id="KAB0663917.1"/>
    </source>
</evidence>
<dbReference type="EMBL" id="VZQZ01000011">
    <property type="protein sequence ID" value="KAB0663917.1"/>
    <property type="molecule type" value="Genomic_DNA"/>
</dbReference>
<proteinExistence type="predicted"/>
<keyword evidence="2" id="KW-1185">Reference proteome</keyword>
<organism evidence="1 2">
    <name type="scientific">Oryzomonas japonica</name>
    <dbReference type="NCBI Taxonomy" id="2603858"/>
    <lineage>
        <taxon>Bacteria</taxon>
        <taxon>Pseudomonadati</taxon>
        <taxon>Thermodesulfobacteriota</taxon>
        <taxon>Desulfuromonadia</taxon>
        <taxon>Geobacterales</taxon>
        <taxon>Geobacteraceae</taxon>
        <taxon>Oryzomonas</taxon>
    </lineage>
</organism>
<accession>A0A7J4ZNA0</accession>
<reference evidence="1 2" key="1">
    <citation type="submission" date="2019-09" db="EMBL/GenBank/DDBJ databases">
        <title>Geobacter sp. Red96, a novel strain isolated from paddy soil.</title>
        <authorList>
            <person name="Xu Z."/>
            <person name="Masuda Y."/>
            <person name="Itoh H."/>
            <person name="Senoo K."/>
        </authorList>
    </citation>
    <scope>NUCLEOTIDE SEQUENCE [LARGE SCALE GENOMIC DNA]</scope>
    <source>
        <strain evidence="1 2">Red96</strain>
    </source>
</reference>
<name>A0A7J4ZNA0_9BACT</name>
<protein>
    <submittedName>
        <fullName evidence="1">Uncharacterized protein</fullName>
    </submittedName>
</protein>
<gene>
    <name evidence="1" type="ORF">F6V25_15790</name>
</gene>
<dbReference type="AlphaFoldDB" id="A0A7J4ZNA0"/>
<sequence length="144" mass="15560">MGALFLLGGFTSLPDRLREQLKTSPQHYSQFDVNMGWDVKAEKGITAINGVIQNVRYATMEDIEIWVSSIDASGKVVSRSVGYVIPRTLEKDGLTTFGVTLPTMAAPGTKLIFTYKYSGSDDGGSDGGGTKWMQSFESIVSPPA</sequence>
<comment type="caution">
    <text evidence="1">The sequence shown here is derived from an EMBL/GenBank/DDBJ whole genome shotgun (WGS) entry which is preliminary data.</text>
</comment>